<protein>
    <submittedName>
        <fullName evidence="2">Rhodanese-like domain-containing protein</fullName>
    </submittedName>
</protein>
<dbReference type="PROSITE" id="PS50206">
    <property type="entry name" value="RHODANESE_3"/>
    <property type="match status" value="1"/>
</dbReference>
<dbReference type="Gene3D" id="3.40.250.10">
    <property type="entry name" value="Rhodanese-like domain"/>
    <property type="match status" value="1"/>
</dbReference>
<dbReference type="InterPro" id="IPR036873">
    <property type="entry name" value="Rhodanese-like_dom_sf"/>
</dbReference>
<organism evidence="2 3">
    <name type="scientific">Marinoscillum luteum</name>
    <dbReference type="NCBI Taxonomy" id="861051"/>
    <lineage>
        <taxon>Bacteria</taxon>
        <taxon>Pseudomonadati</taxon>
        <taxon>Bacteroidota</taxon>
        <taxon>Cytophagia</taxon>
        <taxon>Cytophagales</taxon>
        <taxon>Reichenbachiellaceae</taxon>
        <taxon>Marinoscillum</taxon>
    </lineage>
</organism>
<dbReference type="InterPro" id="IPR050229">
    <property type="entry name" value="GlpE_sulfurtransferase"/>
</dbReference>
<dbReference type="Proteomes" id="UP001610063">
    <property type="component" value="Unassembled WGS sequence"/>
</dbReference>
<dbReference type="PANTHER" id="PTHR43031">
    <property type="entry name" value="FAD-DEPENDENT OXIDOREDUCTASE"/>
    <property type="match status" value="1"/>
</dbReference>
<dbReference type="EMBL" id="JBIPKE010000011">
    <property type="protein sequence ID" value="MFH6982473.1"/>
    <property type="molecule type" value="Genomic_DNA"/>
</dbReference>
<sequence length="100" mass="11466">MNDITPEELKSRLEKGETLPLFDVREDWEYDESNIGAELLPLASIPLRLKELEPLKTKEVIVHCKSGSRSHQAKKYLSKQGFRQVRSLIGGIEAYLNNQK</sequence>
<dbReference type="SMART" id="SM00450">
    <property type="entry name" value="RHOD"/>
    <property type="match status" value="1"/>
</dbReference>
<evidence type="ECO:0000313" key="2">
    <source>
        <dbReference type="EMBL" id="MFH6982473.1"/>
    </source>
</evidence>
<keyword evidence="3" id="KW-1185">Reference proteome</keyword>
<dbReference type="SUPFAM" id="SSF52821">
    <property type="entry name" value="Rhodanese/Cell cycle control phosphatase"/>
    <property type="match status" value="1"/>
</dbReference>
<dbReference type="CDD" id="cd00158">
    <property type="entry name" value="RHOD"/>
    <property type="match status" value="1"/>
</dbReference>
<evidence type="ECO:0000259" key="1">
    <source>
        <dbReference type="PROSITE" id="PS50206"/>
    </source>
</evidence>
<proteinExistence type="predicted"/>
<accession>A0ABW7N4H0</accession>
<evidence type="ECO:0000313" key="3">
    <source>
        <dbReference type="Proteomes" id="UP001610063"/>
    </source>
</evidence>
<dbReference type="Pfam" id="PF00581">
    <property type="entry name" value="Rhodanese"/>
    <property type="match status" value="1"/>
</dbReference>
<dbReference type="PANTHER" id="PTHR43031:SF17">
    <property type="entry name" value="SULFURTRANSFERASE YTWF-RELATED"/>
    <property type="match status" value="1"/>
</dbReference>
<feature type="domain" description="Rhodanese" evidence="1">
    <location>
        <begin position="15"/>
        <end position="100"/>
    </location>
</feature>
<name>A0ABW7N4H0_9BACT</name>
<dbReference type="InterPro" id="IPR001763">
    <property type="entry name" value="Rhodanese-like_dom"/>
</dbReference>
<reference evidence="2 3" key="1">
    <citation type="journal article" date="2013" name="Int. J. Syst. Evol. Microbiol.">
        <title>Marinoscillum luteum sp. nov., isolated from marine sediment.</title>
        <authorList>
            <person name="Cha I.T."/>
            <person name="Park S.J."/>
            <person name="Kim S.J."/>
            <person name="Kim J.G."/>
            <person name="Jung M.Y."/>
            <person name="Shin K.S."/>
            <person name="Kwon K.K."/>
            <person name="Yang S.H."/>
            <person name="Seo Y.S."/>
            <person name="Rhee S.K."/>
        </authorList>
    </citation>
    <scope>NUCLEOTIDE SEQUENCE [LARGE SCALE GENOMIC DNA]</scope>
    <source>
        <strain evidence="2 3">KCTC 23939</strain>
    </source>
</reference>
<dbReference type="RefSeq" id="WP_159580272.1">
    <property type="nucleotide sequence ID" value="NZ_JBIPKE010000011.1"/>
</dbReference>
<gene>
    <name evidence="2" type="ORF">ACHKAR_03435</name>
</gene>
<comment type="caution">
    <text evidence="2">The sequence shown here is derived from an EMBL/GenBank/DDBJ whole genome shotgun (WGS) entry which is preliminary data.</text>
</comment>